<keyword evidence="3" id="KW-1185">Reference proteome</keyword>
<dbReference type="Pfam" id="PF00753">
    <property type="entry name" value="Lactamase_B"/>
    <property type="match status" value="1"/>
</dbReference>
<dbReference type="AlphaFoldDB" id="A0A2U1K436"/>
<dbReference type="Proteomes" id="UP000245998">
    <property type="component" value="Unassembled WGS sequence"/>
</dbReference>
<protein>
    <recommendedName>
        <fullName evidence="1">Metallo-beta-lactamase domain-containing protein</fullName>
    </recommendedName>
</protein>
<dbReference type="Gene3D" id="3.60.15.10">
    <property type="entry name" value="Ribonuclease Z/Hydroxyacylglutathione hydrolase-like"/>
    <property type="match status" value="1"/>
</dbReference>
<evidence type="ECO:0000313" key="2">
    <source>
        <dbReference type="EMBL" id="PWA12281.1"/>
    </source>
</evidence>
<dbReference type="SUPFAM" id="SSF56281">
    <property type="entry name" value="Metallo-hydrolase/oxidoreductase"/>
    <property type="match status" value="1"/>
</dbReference>
<evidence type="ECO:0000259" key="1">
    <source>
        <dbReference type="SMART" id="SM00849"/>
    </source>
</evidence>
<evidence type="ECO:0000313" key="3">
    <source>
        <dbReference type="Proteomes" id="UP000245998"/>
    </source>
</evidence>
<organism evidence="2 3">
    <name type="scientific">Pueribacillus theae</name>
    <dbReference type="NCBI Taxonomy" id="2171751"/>
    <lineage>
        <taxon>Bacteria</taxon>
        <taxon>Bacillati</taxon>
        <taxon>Bacillota</taxon>
        <taxon>Bacilli</taxon>
        <taxon>Bacillales</taxon>
        <taxon>Bacillaceae</taxon>
        <taxon>Pueribacillus</taxon>
    </lineage>
</organism>
<dbReference type="InterPro" id="IPR036866">
    <property type="entry name" value="RibonucZ/Hydroxyglut_hydro"/>
</dbReference>
<dbReference type="InterPro" id="IPR050662">
    <property type="entry name" value="Sec-metab_biosynth-thioest"/>
</dbReference>
<dbReference type="PANTHER" id="PTHR23131:SF4">
    <property type="entry name" value="METALLO-BETA-LACTAMASE SUPERFAMILY POTEIN"/>
    <property type="match status" value="1"/>
</dbReference>
<gene>
    <name evidence="2" type="ORF">DCC39_06595</name>
</gene>
<dbReference type="PANTHER" id="PTHR23131">
    <property type="entry name" value="ENDORIBONUCLEASE LACTB2"/>
    <property type="match status" value="1"/>
</dbReference>
<dbReference type="SMART" id="SM00849">
    <property type="entry name" value="Lactamase_B"/>
    <property type="match status" value="1"/>
</dbReference>
<sequence length="199" mass="22262">MMTGEPMTLIGTGLPTYQSFQQLKSGLISMGCALQDVKQVIITHMHDSHAGGLSLLQKEVNVPVFVHERAECDWKNVKYLRDGDCIIAGGRHFKVIDVPGLGQSDICLWDQTLGDAFVGDFLLQKVSPHAIISSLEDKEKKLSSLLKFRESLKKVRDLPFKTIYPSHGNPYIGHIPVIDSMLNEHAYSHHQINEIRGDE</sequence>
<reference evidence="2 3" key="1">
    <citation type="submission" date="2018-04" db="EMBL/GenBank/DDBJ databases">
        <title>Camelliibacillus theae gen. nov., sp. nov., isolated from Pu'er tea.</title>
        <authorList>
            <person name="Niu L."/>
        </authorList>
    </citation>
    <scope>NUCLEOTIDE SEQUENCE [LARGE SCALE GENOMIC DNA]</scope>
    <source>
        <strain evidence="2 3">T8</strain>
    </source>
</reference>
<name>A0A2U1K436_9BACI</name>
<accession>A0A2U1K436</accession>
<dbReference type="InterPro" id="IPR001279">
    <property type="entry name" value="Metallo-B-lactamas"/>
</dbReference>
<feature type="domain" description="Metallo-beta-lactamase" evidence="1">
    <location>
        <begin position="22"/>
        <end position="167"/>
    </location>
</feature>
<comment type="caution">
    <text evidence="2">The sequence shown here is derived from an EMBL/GenBank/DDBJ whole genome shotgun (WGS) entry which is preliminary data.</text>
</comment>
<proteinExistence type="predicted"/>
<dbReference type="EMBL" id="QCZG01000010">
    <property type="protein sequence ID" value="PWA12281.1"/>
    <property type="molecule type" value="Genomic_DNA"/>
</dbReference>